<dbReference type="Proteomes" id="UP001059893">
    <property type="component" value="Unassembled WGS sequence"/>
</dbReference>
<reference evidence="1" key="1">
    <citation type="submission" date="2021-01" db="EMBL/GenBank/DDBJ databases">
        <title>Deciphering the adaptive evolutionary patterns associated with biogeogrpahic diversity in the finger millet blast pathogen Magnaporthe oryzae in Eastern Africa.</title>
        <authorList>
            <person name="Onyema G."/>
            <person name="Shittu T.A."/>
            <person name="Dodsworth S."/>
            <person name="Devilliers S."/>
            <person name="Muthumeenakshi S."/>
            <person name="Sreenivasaprasad S."/>
        </authorList>
    </citation>
    <scope>NUCLEOTIDE SEQUENCE</scope>
    <source>
        <strain evidence="1">D15/s37</strain>
    </source>
</reference>
<comment type="caution">
    <text evidence="1">The sequence shown here is derived from an EMBL/GenBank/DDBJ whole genome shotgun (WGS) entry which is preliminary data.</text>
</comment>
<sequence length="52" mass="5769">MSVLKFKPSGQGGLIPFGRPDVEATVPVALENLCNFWELERHVDVEGEQDGR</sequence>
<protein>
    <submittedName>
        <fullName evidence="1">Uncharacterized protein</fullName>
    </submittedName>
</protein>
<proteinExistence type="predicted"/>
<organism evidence="1 2">
    <name type="scientific">Pyricularia grisea</name>
    <name type="common">Crabgrass-specific blast fungus</name>
    <name type="synonym">Magnaporthe grisea</name>
    <dbReference type="NCBI Taxonomy" id="148305"/>
    <lineage>
        <taxon>Eukaryota</taxon>
        <taxon>Fungi</taxon>
        <taxon>Dikarya</taxon>
        <taxon>Ascomycota</taxon>
        <taxon>Pezizomycotina</taxon>
        <taxon>Sordariomycetes</taxon>
        <taxon>Sordariomycetidae</taxon>
        <taxon>Magnaporthales</taxon>
        <taxon>Pyriculariaceae</taxon>
        <taxon>Pyricularia</taxon>
    </lineage>
</organism>
<dbReference type="EMBL" id="JABSND010000032">
    <property type="protein sequence ID" value="KAI6301865.1"/>
    <property type="molecule type" value="Genomic_DNA"/>
</dbReference>
<evidence type="ECO:0000313" key="1">
    <source>
        <dbReference type="EMBL" id="KAI6301865.1"/>
    </source>
</evidence>
<gene>
    <name evidence="1" type="ORF">MCOR33_002704</name>
</gene>
<keyword evidence="2" id="KW-1185">Reference proteome</keyword>
<accession>A0ABQ8NTA8</accession>
<evidence type="ECO:0000313" key="2">
    <source>
        <dbReference type="Proteomes" id="UP001059893"/>
    </source>
</evidence>
<name>A0ABQ8NTA8_PYRGI</name>